<keyword evidence="9" id="KW-1185">Reference proteome</keyword>
<sequence>MTSTPRSTRSTLPFLPGYSAYDFKFDSRKPQTLSWGPGGSTVPKLNLAIVERLRDPFHRYDMSYRSPTHDEKHSMRESARNTYRPAIPPAWLEHDRQVLKFSAYSQEPVYESPKEAFRIRRCTIYFYLEDGTMMAHASGMDRALVRFTRDFYLHVLGVVLEADQDAPLDSFQASEMEEMLLTLACEAVPFRNLADSHHAQPALDESVDFCKKCESGREQGGRNRYDAQTASAEVLRFNCYWNDHTKYGTRQYYTLHYYLADDTAEILENMSRNSGRDPYPTFYRRSPLRKTPAWPLHSPPHAHDLPIIPKPSRQNISAIPGMEVESAWPRVLPVNAVARHVMECSTLEFLSWCFEVVYKPEDLLVGEAGFADFTASNSSWY</sequence>
<accession>A0A812HYF8</accession>
<keyword evidence="6" id="KW-0966">Cell projection</keyword>
<dbReference type="PANTHER" id="PTHR12086:SF9">
    <property type="entry name" value="EF-HAND DOMAIN-CONTAINING PROTEIN 1"/>
    <property type="match status" value="1"/>
</dbReference>
<dbReference type="InterPro" id="IPR040193">
    <property type="entry name" value="EFHC1/EFHC2/EFHB"/>
</dbReference>
<evidence type="ECO:0000256" key="1">
    <source>
        <dbReference type="ARBA" id="ARBA00004138"/>
    </source>
</evidence>
<evidence type="ECO:0000256" key="2">
    <source>
        <dbReference type="ARBA" id="ARBA00004245"/>
    </source>
</evidence>
<evidence type="ECO:0000256" key="5">
    <source>
        <dbReference type="ARBA" id="ARBA00023212"/>
    </source>
</evidence>
<dbReference type="Proteomes" id="UP000604046">
    <property type="component" value="Unassembled WGS sequence"/>
</dbReference>
<dbReference type="SMART" id="SM00676">
    <property type="entry name" value="DM10"/>
    <property type="match status" value="1"/>
</dbReference>
<dbReference type="GO" id="GO:0043014">
    <property type="term" value="F:alpha-tubulin binding"/>
    <property type="evidence" value="ECO:0007669"/>
    <property type="project" value="TreeGrafter"/>
</dbReference>
<evidence type="ECO:0000313" key="9">
    <source>
        <dbReference type="Proteomes" id="UP000604046"/>
    </source>
</evidence>
<feature type="domain" description="DM10" evidence="7">
    <location>
        <begin position="231"/>
        <end position="381"/>
    </location>
</feature>
<dbReference type="GO" id="GO:0005930">
    <property type="term" value="C:axoneme"/>
    <property type="evidence" value="ECO:0007669"/>
    <property type="project" value="TreeGrafter"/>
</dbReference>
<evidence type="ECO:0000259" key="7">
    <source>
        <dbReference type="PROSITE" id="PS51336"/>
    </source>
</evidence>
<dbReference type="EMBL" id="CAJNDS010000127">
    <property type="protein sequence ID" value="CAE6967076.1"/>
    <property type="molecule type" value="Genomic_DNA"/>
</dbReference>
<evidence type="ECO:0000256" key="6">
    <source>
        <dbReference type="ARBA" id="ARBA00023273"/>
    </source>
</evidence>
<dbReference type="GO" id="GO:0060285">
    <property type="term" value="P:cilium-dependent cell motility"/>
    <property type="evidence" value="ECO:0007669"/>
    <property type="project" value="TreeGrafter"/>
</dbReference>
<dbReference type="AlphaFoldDB" id="A0A812HYF8"/>
<keyword evidence="5" id="KW-0206">Cytoskeleton</keyword>
<proteinExistence type="predicted"/>
<evidence type="ECO:0000313" key="8">
    <source>
        <dbReference type="EMBL" id="CAE6967076.1"/>
    </source>
</evidence>
<dbReference type="Gene3D" id="2.30.29.170">
    <property type="match status" value="2"/>
</dbReference>
<evidence type="ECO:0000256" key="3">
    <source>
        <dbReference type="ARBA" id="ARBA00022490"/>
    </source>
</evidence>
<dbReference type="OrthoDB" id="6360546at2759"/>
<dbReference type="InterPro" id="IPR006602">
    <property type="entry name" value="DM10_dom"/>
</dbReference>
<dbReference type="GO" id="GO:0072686">
    <property type="term" value="C:mitotic spindle"/>
    <property type="evidence" value="ECO:0007669"/>
    <property type="project" value="TreeGrafter"/>
</dbReference>
<comment type="subcellular location">
    <subcellularLocation>
        <location evidence="1">Cell projection</location>
        <location evidence="1">Cilium</location>
    </subcellularLocation>
    <subcellularLocation>
        <location evidence="2">Cytoplasm</location>
        <location evidence="2">Cytoskeleton</location>
    </subcellularLocation>
</comment>
<comment type="caution">
    <text evidence="8">The sequence shown here is derived from an EMBL/GenBank/DDBJ whole genome shotgun (WGS) entry which is preliminary data.</text>
</comment>
<dbReference type="PANTHER" id="PTHR12086">
    <property type="entry name" value="EF-HAND DOMAIN C-TERMINAL CONTAINING PROTEIN"/>
    <property type="match status" value="1"/>
</dbReference>
<keyword evidence="4" id="KW-0677">Repeat</keyword>
<reference evidence="8" key="1">
    <citation type="submission" date="2021-02" db="EMBL/GenBank/DDBJ databases">
        <authorList>
            <person name="Dougan E. K."/>
            <person name="Rhodes N."/>
            <person name="Thang M."/>
            <person name="Chan C."/>
        </authorList>
    </citation>
    <scope>NUCLEOTIDE SEQUENCE</scope>
</reference>
<organism evidence="8 9">
    <name type="scientific">Symbiodinium natans</name>
    <dbReference type="NCBI Taxonomy" id="878477"/>
    <lineage>
        <taxon>Eukaryota</taxon>
        <taxon>Sar</taxon>
        <taxon>Alveolata</taxon>
        <taxon>Dinophyceae</taxon>
        <taxon>Suessiales</taxon>
        <taxon>Symbiodiniaceae</taxon>
        <taxon>Symbiodinium</taxon>
    </lineage>
</organism>
<dbReference type="PROSITE" id="PS51336">
    <property type="entry name" value="DM10"/>
    <property type="match status" value="1"/>
</dbReference>
<dbReference type="GO" id="GO:0007052">
    <property type="term" value="P:mitotic spindle organization"/>
    <property type="evidence" value="ECO:0007669"/>
    <property type="project" value="TreeGrafter"/>
</dbReference>
<gene>
    <name evidence="8" type="primary">efhc2</name>
    <name evidence="8" type="ORF">SNAT2548_LOCUS2255</name>
</gene>
<keyword evidence="3" id="KW-0963">Cytoplasm</keyword>
<protein>
    <submittedName>
        <fullName evidence="8">Efhc2 protein</fullName>
    </submittedName>
</protein>
<name>A0A812HYF8_9DINO</name>
<dbReference type="Pfam" id="PF06565">
    <property type="entry name" value="DM10_dom"/>
    <property type="match status" value="2"/>
</dbReference>
<dbReference type="GO" id="GO:0000281">
    <property type="term" value="P:mitotic cytokinesis"/>
    <property type="evidence" value="ECO:0007669"/>
    <property type="project" value="TreeGrafter"/>
</dbReference>
<evidence type="ECO:0000256" key="4">
    <source>
        <dbReference type="ARBA" id="ARBA00022737"/>
    </source>
</evidence>